<evidence type="ECO:0000256" key="1">
    <source>
        <dbReference type="ARBA" id="ARBA00005256"/>
    </source>
</evidence>
<dbReference type="InterPro" id="IPR001478">
    <property type="entry name" value="PDZ"/>
</dbReference>
<dbReference type="FunFam" id="2.30.42.10:FF:000107">
    <property type="entry name" value="26S proteasome non-ATPase regulatory subunit 9"/>
    <property type="match status" value="1"/>
</dbReference>
<accession>A0A9P4I017</accession>
<comment type="similarity">
    <text evidence="1">Belongs to the proteasome subunit p27 family.</text>
</comment>
<dbReference type="SUPFAM" id="SSF50156">
    <property type="entry name" value="PDZ domain-like"/>
    <property type="match status" value="1"/>
</dbReference>
<dbReference type="AlphaFoldDB" id="A0A9P4I017"/>
<dbReference type="EMBL" id="ML978712">
    <property type="protein sequence ID" value="KAF2090989.1"/>
    <property type="molecule type" value="Genomic_DNA"/>
</dbReference>
<dbReference type="InterPro" id="IPR041489">
    <property type="entry name" value="PDZ_6"/>
</dbReference>
<dbReference type="Proteomes" id="UP000799776">
    <property type="component" value="Unassembled WGS sequence"/>
</dbReference>
<dbReference type="Gene3D" id="6.10.140.1710">
    <property type="match status" value="1"/>
</dbReference>
<evidence type="ECO:0000256" key="3">
    <source>
        <dbReference type="ARBA" id="ARBA00068021"/>
    </source>
</evidence>
<reference evidence="6" key="1">
    <citation type="journal article" date="2020" name="Stud. Mycol.">
        <title>101 Dothideomycetes genomes: a test case for predicting lifestyles and emergence of pathogens.</title>
        <authorList>
            <person name="Haridas S."/>
            <person name="Albert R."/>
            <person name="Binder M."/>
            <person name="Bloem J."/>
            <person name="Labutti K."/>
            <person name="Salamov A."/>
            <person name="Andreopoulos B."/>
            <person name="Baker S."/>
            <person name="Barry K."/>
            <person name="Bills G."/>
            <person name="Bluhm B."/>
            <person name="Cannon C."/>
            <person name="Castanera R."/>
            <person name="Culley D."/>
            <person name="Daum C."/>
            <person name="Ezra D."/>
            <person name="Gonzalez J."/>
            <person name="Henrissat B."/>
            <person name="Kuo A."/>
            <person name="Liang C."/>
            <person name="Lipzen A."/>
            <person name="Lutzoni F."/>
            <person name="Magnuson J."/>
            <person name="Mondo S."/>
            <person name="Nolan M."/>
            <person name="Ohm R."/>
            <person name="Pangilinan J."/>
            <person name="Park H.-J."/>
            <person name="Ramirez L."/>
            <person name="Alfaro M."/>
            <person name="Sun H."/>
            <person name="Tritt A."/>
            <person name="Yoshinaga Y."/>
            <person name="Zwiers L.-H."/>
            <person name="Turgeon B."/>
            <person name="Goodwin S."/>
            <person name="Spatafora J."/>
            <person name="Crous P."/>
            <person name="Grigoriev I."/>
        </authorList>
    </citation>
    <scope>NUCLEOTIDE SEQUENCE</scope>
    <source>
        <strain evidence="6">CBS 121410</strain>
    </source>
</reference>
<keyword evidence="7" id="KW-1185">Reference proteome</keyword>
<feature type="region of interest" description="Disordered" evidence="4">
    <location>
        <begin position="107"/>
        <end position="132"/>
    </location>
</feature>
<evidence type="ECO:0000256" key="2">
    <source>
        <dbReference type="ARBA" id="ARBA00023186"/>
    </source>
</evidence>
<dbReference type="InterPro" id="IPR036034">
    <property type="entry name" value="PDZ_sf"/>
</dbReference>
<evidence type="ECO:0000256" key="4">
    <source>
        <dbReference type="SAM" id="MobiDB-lite"/>
    </source>
</evidence>
<dbReference type="SMART" id="SM00228">
    <property type="entry name" value="PDZ"/>
    <property type="match status" value="1"/>
</dbReference>
<comment type="caution">
    <text evidence="6">The sequence shown here is derived from an EMBL/GenBank/DDBJ whole genome shotgun (WGS) entry which is preliminary data.</text>
</comment>
<proteinExistence type="inferred from homology"/>
<keyword evidence="2" id="KW-0143">Chaperone</keyword>
<gene>
    <name evidence="6" type="ORF">K490DRAFT_33273</name>
</gene>
<dbReference type="OrthoDB" id="72325at2759"/>
<evidence type="ECO:0000313" key="7">
    <source>
        <dbReference type="Proteomes" id="UP000799776"/>
    </source>
</evidence>
<dbReference type="Pfam" id="PF17820">
    <property type="entry name" value="PDZ_6"/>
    <property type="match status" value="1"/>
</dbReference>
<dbReference type="PANTHER" id="PTHR12651:SF1">
    <property type="entry name" value="26S PROTEASOME NON-ATPASE REGULATORY SUBUNIT 9"/>
    <property type="match status" value="1"/>
</dbReference>
<dbReference type="GO" id="GO:0005737">
    <property type="term" value="C:cytoplasm"/>
    <property type="evidence" value="ECO:0007669"/>
    <property type="project" value="TreeGrafter"/>
</dbReference>
<name>A0A9P4I017_9PEZI</name>
<evidence type="ECO:0000313" key="6">
    <source>
        <dbReference type="EMBL" id="KAF2090989.1"/>
    </source>
</evidence>
<sequence>MDDLHTPAAATANGASSNGVAKKDMTLQELIAEKDRVEGEIMALADVLKSHGVNMNTGLTTFDGYPRDDIDIAQIRTTRARIIHLRNDHRALMARIETGLHEHHAALSRSNAAATAQAGTSSSSSTTAGSTSIRQVPFAKVNGVVPGSPAESAGLRAGDRVVGFGDVNWMNHEKLAKVADTVGRSEGRVVAVKVLREGEGEVVELQLRPRRDWGGRGLLGCHLLPL</sequence>
<dbReference type="PANTHER" id="PTHR12651">
    <property type="entry name" value="26S PROTEASOME NON-ATPASE REGULATORY SUBUNIT 9"/>
    <property type="match status" value="1"/>
</dbReference>
<protein>
    <recommendedName>
        <fullName evidence="3">Probable 26S proteasome regulatory subunit p27</fullName>
    </recommendedName>
</protein>
<dbReference type="Pfam" id="PF18265">
    <property type="entry name" value="Nas2_N"/>
    <property type="match status" value="1"/>
</dbReference>
<evidence type="ECO:0000259" key="5">
    <source>
        <dbReference type="PROSITE" id="PS50106"/>
    </source>
</evidence>
<dbReference type="InterPro" id="IPR035269">
    <property type="entry name" value="PSMD9"/>
</dbReference>
<dbReference type="InterPro" id="IPR040815">
    <property type="entry name" value="Nas2_N"/>
</dbReference>
<dbReference type="Gene3D" id="2.30.42.10">
    <property type="match status" value="1"/>
</dbReference>
<feature type="domain" description="PDZ" evidence="5">
    <location>
        <begin position="104"/>
        <end position="178"/>
    </location>
</feature>
<dbReference type="GO" id="GO:0070682">
    <property type="term" value="P:proteasome regulatory particle assembly"/>
    <property type="evidence" value="ECO:0007669"/>
    <property type="project" value="InterPro"/>
</dbReference>
<dbReference type="PROSITE" id="PS50106">
    <property type="entry name" value="PDZ"/>
    <property type="match status" value="1"/>
</dbReference>
<organism evidence="6 7">
    <name type="scientific">Saccharata proteae CBS 121410</name>
    <dbReference type="NCBI Taxonomy" id="1314787"/>
    <lineage>
        <taxon>Eukaryota</taxon>
        <taxon>Fungi</taxon>
        <taxon>Dikarya</taxon>
        <taxon>Ascomycota</taxon>
        <taxon>Pezizomycotina</taxon>
        <taxon>Dothideomycetes</taxon>
        <taxon>Dothideomycetes incertae sedis</taxon>
        <taxon>Botryosphaeriales</taxon>
        <taxon>Saccharataceae</taxon>
        <taxon>Saccharata</taxon>
    </lineage>
</organism>
<dbReference type="GO" id="GO:0005634">
    <property type="term" value="C:nucleus"/>
    <property type="evidence" value="ECO:0007669"/>
    <property type="project" value="TreeGrafter"/>
</dbReference>